<organism evidence="1 2">
    <name type="scientific">Phaeobacter gallaeciensis</name>
    <dbReference type="NCBI Taxonomy" id="60890"/>
    <lineage>
        <taxon>Bacteria</taxon>
        <taxon>Pseudomonadati</taxon>
        <taxon>Pseudomonadota</taxon>
        <taxon>Alphaproteobacteria</taxon>
        <taxon>Rhodobacterales</taxon>
        <taxon>Roseobacteraceae</taxon>
        <taxon>Phaeobacter</taxon>
    </lineage>
</organism>
<dbReference type="GeneID" id="42765505"/>
<dbReference type="AlphaFoldDB" id="A0AAD0ED95"/>
<evidence type="ECO:0000313" key="1">
    <source>
        <dbReference type="EMBL" id="ATF06349.1"/>
    </source>
</evidence>
<dbReference type="EMBL" id="CP010784">
    <property type="protein sequence ID" value="ATF06349.1"/>
    <property type="molecule type" value="Genomic_DNA"/>
</dbReference>
<name>A0AAD0ED95_9RHOB</name>
<dbReference type="Proteomes" id="UP000217545">
    <property type="component" value="Chromosome"/>
</dbReference>
<sequence>MTELKYNSTTTLKRIREGSPGSGRACEEGYAKLLKTLGKTKADDEPVTLLQVLDSNGFDDALWVLSYAMPDDRLARHFQAWCAEQVLHLFEAEFPNDTRVRDQIAMLRNDDATEAERAAARDAARDAARAAARDAAWAAAGAAARDAAWAAAGAATRDAARDAARAAARDAAWAAARAAQEAQLRKMLENAHD</sequence>
<reference evidence="1 2" key="1">
    <citation type="journal article" date="2017" name="Front. Microbiol.">
        <title>Phaeobacter piscinae sp. nov., a species of the Roseobacter group and potential aquaculture probiont.</title>
        <authorList>
            <person name="Sonnenschein E.C."/>
            <person name="Phippen C.B.W."/>
            <person name="Nielsen K.F."/>
            <person name="Mateiu R.V."/>
            <person name="Melchiorsen J."/>
            <person name="Gram L."/>
            <person name="Overmann J."/>
            <person name="Freese H.M."/>
        </authorList>
    </citation>
    <scope>NUCLEOTIDE SEQUENCE [LARGE SCALE GENOMIC DNA]</scope>
    <source>
        <strain evidence="1 2">P63</strain>
    </source>
</reference>
<accession>A0AAD0ED95</accession>
<dbReference type="RefSeq" id="WP_024097693.1">
    <property type="nucleotide sequence ID" value="NZ_CP010588.1"/>
</dbReference>
<gene>
    <name evidence="1" type="ORF">PhaeoP63_02283</name>
</gene>
<proteinExistence type="predicted"/>
<protein>
    <submittedName>
        <fullName evidence="1">Uncharacterized protein</fullName>
    </submittedName>
</protein>
<evidence type="ECO:0000313" key="2">
    <source>
        <dbReference type="Proteomes" id="UP000217545"/>
    </source>
</evidence>